<reference evidence="2 3" key="1">
    <citation type="journal article" date="2019" name="Nat. Med.">
        <title>A library of human gut bacterial isolates paired with longitudinal multiomics data enables mechanistic microbiome research.</title>
        <authorList>
            <person name="Poyet M."/>
            <person name="Groussin M."/>
            <person name="Gibbons S.M."/>
            <person name="Avila-Pacheco J."/>
            <person name="Jiang X."/>
            <person name="Kearney S.M."/>
            <person name="Perrotta A.R."/>
            <person name="Berdy B."/>
            <person name="Zhao S."/>
            <person name="Lieberman T.D."/>
            <person name="Swanson P.K."/>
            <person name="Smith M."/>
            <person name="Roesemann S."/>
            <person name="Alexander J.E."/>
            <person name="Rich S.A."/>
            <person name="Livny J."/>
            <person name="Vlamakis H."/>
            <person name="Clish C."/>
            <person name="Bullock K."/>
            <person name="Deik A."/>
            <person name="Scott J."/>
            <person name="Pierce K.A."/>
            <person name="Xavier R.J."/>
            <person name="Alm E.J."/>
        </authorList>
    </citation>
    <scope>NUCLEOTIDE SEQUENCE [LARGE SCALE GENOMIC DNA]</scope>
    <source>
        <strain evidence="2 3">BIOML-A1</strain>
    </source>
</reference>
<comment type="caution">
    <text evidence="2">The sequence shown here is derived from an EMBL/GenBank/DDBJ whole genome shotgun (WGS) entry which is preliminary data.</text>
</comment>
<keyword evidence="1" id="KW-1133">Transmembrane helix</keyword>
<evidence type="ECO:0000256" key="1">
    <source>
        <dbReference type="SAM" id="Phobius"/>
    </source>
</evidence>
<evidence type="ECO:0000313" key="2">
    <source>
        <dbReference type="EMBL" id="MZL32935.1"/>
    </source>
</evidence>
<dbReference type="AlphaFoldDB" id="A0A6L8T0S1"/>
<organism evidence="2 3">
    <name type="scientific">Blautia wexlerae</name>
    <dbReference type="NCBI Taxonomy" id="418240"/>
    <lineage>
        <taxon>Bacteria</taxon>
        <taxon>Bacillati</taxon>
        <taxon>Bacillota</taxon>
        <taxon>Clostridia</taxon>
        <taxon>Lachnospirales</taxon>
        <taxon>Lachnospiraceae</taxon>
        <taxon>Blautia</taxon>
    </lineage>
</organism>
<dbReference type="EMBL" id="WWVQ01000012">
    <property type="protein sequence ID" value="MZL32935.1"/>
    <property type="molecule type" value="Genomic_DNA"/>
</dbReference>
<name>A0A6L8T0S1_9FIRM</name>
<dbReference type="RefSeq" id="WP_161233586.1">
    <property type="nucleotide sequence ID" value="NZ_JBDPBK010000015.1"/>
</dbReference>
<proteinExistence type="predicted"/>
<feature type="transmembrane region" description="Helical" evidence="1">
    <location>
        <begin position="448"/>
        <end position="478"/>
    </location>
</feature>
<dbReference type="Proteomes" id="UP000477285">
    <property type="component" value="Unassembled WGS sequence"/>
</dbReference>
<evidence type="ECO:0000313" key="3">
    <source>
        <dbReference type="Proteomes" id="UP000477285"/>
    </source>
</evidence>
<protein>
    <submittedName>
        <fullName evidence="2">Uncharacterized protein</fullName>
    </submittedName>
</protein>
<gene>
    <name evidence="2" type="ORF">GT728_06910</name>
</gene>
<accession>A0A6L8T0S1</accession>
<keyword evidence="1" id="KW-0472">Membrane</keyword>
<keyword evidence="1" id="KW-0812">Transmembrane</keyword>
<sequence>MSDVSYAIQNLNSTINQFESNVDVHVNNIRQSSINVEQATKQIYDQISKFREDMEHGEQSQLAHENIVRIDQIIKEQFSNYETIRKTVMGVVRDFDINLVRNSTIQELSEELWMTSSRYWLSYALIAITAWVNNYPEVAKNALAEGGRKDAIKTTLFFTLLNLRFDRTEVAKKWFYEYLKTLDPTMLQQETSVMLQAFLDGIFGKDRELEQAVVDVIDQWISIINENTEICDQLVSSYETYLTNINPHRSFDYVSILQYCVNSAELSKSYLEVSKYDTILQLLKELDVDAVEQNDSNYKERVDAVLINLISNFDEEERELRNEQEYFNLIVRNEGVVAKAEAQYEAEMELQNEHFNIGKQMINWAIYDETANSRVRKFAFQNTKEWFKTALDKFAIKIEQEFPIEYSLSIDTWTGTSNGNDQAELTENMKNYYETNKFQNMFVNNLNIAAAIIIVVSLALAFMTPYSLVATAVAGIFLGYRCYKAIKEYPKRVEAALNALTQTLTEIDDFRQYFEDNSKKKDEVLSETEFI</sequence>